<organism evidence="1 2">
    <name type="scientific">Fibrobacter intestinalis</name>
    <dbReference type="NCBI Taxonomy" id="28122"/>
    <lineage>
        <taxon>Bacteria</taxon>
        <taxon>Pseudomonadati</taxon>
        <taxon>Fibrobacterota</taxon>
        <taxon>Fibrobacteria</taxon>
        <taxon>Fibrobacterales</taxon>
        <taxon>Fibrobacteraceae</taxon>
        <taxon>Fibrobacter</taxon>
    </lineage>
</organism>
<sequence>MTKDELKLGLLAAGHSVVKDNLSKDELEDVERELDDTVGIDDERMAELAARAKSALSTGRKRMRMVSLRLDEETISRMKAKADEMGMPYQTVARNVLKAAFA</sequence>
<keyword evidence="2" id="KW-1185">Reference proteome</keyword>
<protein>
    <submittedName>
        <fullName evidence="1">Predicted DNA binding protein, CopG/RHH family</fullName>
    </submittedName>
</protein>
<dbReference type="AlphaFoldDB" id="A0A1M6YTT9"/>
<proteinExistence type="predicted"/>
<gene>
    <name evidence="1" type="ORF">SAMN05720469_14811</name>
</gene>
<evidence type="ECO:0000313" key="1">
    <source>
        <dbReference type="EMBL" id="SHL21696.1"/>
    </source>
</evidence>
<dbReference type="Proteomes" id="UP000184275">
    <property type="component" value="Unassembled WGS sequence"/>
</dbReference>
<dbReference type="RefSeq" id="WP_073306175.1">
    <property type="nucleotide sequence ID" value="NZ_FRAW01000048.1"/>
</dbReference>
<dbReference type="EMBL" id="FRAW01000048">
    <property type="protein sequence ID" value="SHL21696.1"/>
    <property type="molecule type" value="Genomic_DNA"/>
</dbReference>
<dbReference type="Pfam" id="PF12441">
    <property type="entry name" value="CopG_antitoxin"/>
    <property type="match status" value="1"/>
</dbReference>
<reference evidence="2" key="1">
    <citation type="submission" date="2016-11" db="EMBL/GenBank/DDBJ databases">
        <authorList>
            <person name="Varghese N."/>
            <person name="Submissions S."/>
        </authorList>
    </citation>
    <scope>NUCLEOTIDE SEQUENCE [LARGE SCALE GENOMIC DNA]</scope>
    <source>
        <strain evidence="2">UWOS</strain>
    </source>
</reference>
<name>A0A1M6YTT9_9BACT</name>
<evidence type="ECO:0000313" key="2">
    <source>
        <dbReference type="Proteomes" id="UP000184275"/>
    </source>
</evidence>
<accession>A0A1M6YTT9</accession>
<dbReference type="InterPro" id="IPR022148">
    <property type="entry name" value="CopG_antitoxin"/>
</dbReference>